<evidence type="ECO:0000313" key="3">
    <source>
        <dbReference type="Proteomes" id="UP001195769"/>
    </source>
</evidence>
<evidence type="ECO:0000313" key="2">
    <source>
        <dbReference type="EMBL" id="KAG1907531.1"/>
    </source>
</evidence>
<proteinExistence type="predicted"/>
<dbReference type="EMBL" id="JABBWK010000002">
    <property type="protein sequence ID" value="KAG1907531.1"/>
    <property type="molecule type" value="Genomic_DNA"/>
</dbReference>
<evidence type="ECO:0000313" key="1">
    <source>
        <dbReference type="EMBL" id="KAG1899553.1"/>
    </source>
</evidence>
<protein>
    <submittedName>
        <fullName evidence="1">Uncharacterized protein</fullName>
    </submittedName>
</protein>
<accession>A0AAD4E737</accession>
<reference evidence="1" key="1">
    <citation type="journal article" date="2020" name="New Phytol.">
        <title>Comparative genomics reveals dynamic genome evolution in host specialist ectomycorrhizal fungi.</title>
        <authorList>
            <person name="Lofgren L.A."/>
            <person name="Nguyen N.H."/>
            <person name="Vilgalys R."/>
            <person name="Ruytinx J."/>
            <person name="Liao H.L."/>
            <person name="Branco S."/>
            <person name="Kuo A."/>
            <person name="LaButti K."/>
            <person name="Lipzen A."/>
            <person name="Andreopoulos W."/>
            <person name="Pangilinan J."/>
            <person name="Riley R."/>
            <person name="Hundley H."/>
            <person name="Na H."/>
            <person name="Barry K."/>
            <person name="Grigoriev I.V."/>
            <person name="Stajich J.E."/>
            <person name="Kennedy P.G."/>
        </authorList>
    </citation>
    <scope>NUCLEOTIDE SEQUENCE</scope>
    <source>
        <strain evidence="1">FC203</strain>
    </source>
</reference>
<feature type="non-terminal residue" evidence="1">
    <location>
        <position position="62"/>
    </location>
</feature>
<dbReference type="EMBL" id="JABBWK010000032">
    <property type="protein sequence ID" value="KAG1899553.1"/>
    <property type="molecule type" value="Genomic_DNA"/>
</dbReference>
<name>A0AAD4E737_9AGAM</name>
<gene>
    <name evidence="1" type="ORF">F5891DRAFT_917482</name>
    <name evidence="2" type="ORF">F5891DRAFT_926164</name>
</gene>
<dbReference type="AlphaFoldDB" id="A0AAD4E737"/>
<keyword evidence="3" id="KW-1185">Reference proteome</keyword>
<feature type="non-terminal residue" evidence="1">
    <location>
        <position position="1"/>
    </location>
</feature>
<dbReference type="Proteomes" id="UP001195769">
    <property type="component" value="Unassembled WGS sequence"/>
</dbReference>
<sequence>EEWGLAQWLVRNLSQRQTNEFLKLPIVYELPHGPVWSCKKVAVCSNHENENRKLLQEEVELW</sequence>
<dbReference type="RefSeq" id="XP_041225129.1">
    <property type="nucleotide sequence ID" value="XM_041373733.1"/>
</dbReference>
<comment type="caution">
    <text evidence="1">The sequence shown here is derived from an EMBL/GenBank/DDBJ whole genome shotgun (WGS) entry which is preliminary data.</text>
</comment>
<dbReference type="GeneID" id="64668031"/>
<organism evidence="1 3">
    <name type="scientific">Suillus fuscotomentosus</name>
    <dbReference type="NCBI Taxonomy" id="1912939"/>
    <lineage>
        <taxon>Eukaryota</taxon>
        <taxon>Fungi</taxon>
        <taxon>Dikarya</taxon>
        <taxon>Basidiomycota</taxon>
        <taxon>Agaricomycotina</taxon>
        <taxon>Agaricomycetes</taxon>
        <taxon>Agaricomycetidae</taxon>
        <taxon>Boletales</taxon>
        <taxon>Suillineae</taxon>
        <taxon>Suillaceae</taxon>
        <taxon>Suillus</taxon>
    </lineage>
</organism>